<dbReference type="PRINTS" id="PR00420">
    <property type="entry name" value="RNGMNOXGNASE"/>
</dbReference>
<dbReference type="OMA" id="KMNPIRG"/>
<comment type="cofactor">
    <cofactor evidence="1">
        <name>FAD</name>
        <dbReference type="ChEBI" id="CHEBI:57692"/>
    </cofactor>
</comment>
<name>M7SQD2_EUTLA</name>
<dbReference type="GO" id="GO:0071949">
    <property type="term" value="F:FAD binding"/>
    <property type="evidence" value="ECO:0007669"/>
    <property type="project" value="InterPro"/>
</dbReference>
<dbReference type="eggNOG" id="KOG2614">
    <property type="taxonomic scope" value="Eukaryota"/>
</dbReference>
<feature type="domain" description="FAD-binding" evidence="7">
    <location>
        <begin position="287"/>
        <end position="367"/>
    </location>
</feature>
<evidence type="ECO:0000256" key="6">
    <source>
        <dbReference type="ARBA" id="ARBA00023002"/>
    </source>
</evidence>
<accession>M7SQD2</accession>
<evidence type="ECO:0000256" key="3">
    <source>
        <dbReference type="ARBA" id="ARBA00007992"/>
    </source>
</evidence>
<evidence type="ECO:0000256" key="4">
    <source>
        <dbReference type="ARBA" id="ARBA00022630"/>
    </source>
</evidence>
<dbReference type="STRING" id="1287681.M7SQD2"/>
<organism evidence="8 9">
    <name type="scientific">Eutypa lata (strain UCR-EL1)</name>
    <name type="common">Grapevine dieback disease fungus</name>
    <name type="synonym">Eutypa armeniacae</name>
    <dbReference type="NCBI Taxonomy" id="1287681"/>
    <lineage>
        <taxon>Eukaryota</taxon>
        <taxon>Fungi</taxon>
        <taxon>Dikarya</taxon>
        <taxon>Ascomycota</taxon>
        <taxon>Pezizomycotina</taxon>
        <taxon>Sordariomycetes</taxon>
        <taxon>Xylariomycetidae</taxon>
        <taxon>Xylariales</taxon>
        <taxon>Diatrypaceae</taxon>
        <taxon>Eutypa</taxon>
    </lineage>
</organism>
<keyword evidence="4" id="KW-0285">Flavoprotein</keyword>
<reference evidence="9" key="1">
    <citation type="journal article" date="2013" name="Genome Announc.">
        <title>Draft genome sequence of the grapevine dieback fungus Eutypa lata UCR-EL1.</title>
        <authorList>
            <person name="Blanco-Ulate B."/>
            <person name="Rolshausen P.E."/>
            <person name="Cantu D."/>
        </authorList>
    </citation>
    <scope>NUCLEOTIDE SEQUENCE [LARGE SCALE GENOMIC DNA]</scope>
    <source>
        <strain evidence="9">UCR-EL1</strain>
    </source>
</reference>
<dbReference type="Gene3D" id="3.50.50.60">
    <property type="entry name" value="FAD/NAD(P)-binding domain"/>
    <property type="match status" value="1"/>
</dbReference>
<dbReference type="InterPro" id="IPR036188">
    <property type="entry name" value="FAD/NAD-bd_sf"/>
</dbReference>
<dbReference type="InterPro" id="IPR002938">
    <property type="entry name" value="FAD-bd"/>
</dbReference>
<keyword evidence="9" id="KW-1185">Reference proteome</keyword>
<dbReference type="InterPro" id="IPR050562">
    <property type="entry name" value="FAD_mOase_fung"/>
</dbReference>
<dbReference type="KEGG" id="ela:UCREL1_6586"/>
<dbReference type="HOGENOM" id="CLU_009665_12_2_1"/>
<dbReference type="PANTHER" id="PTHR47356:SF2">
    <property type="entry name" value="FAD-BINDING DOMAIN-CONTAINING PROTEIN-RELATED"/>
    <property type="match status" value="1"/>
</dbReference>
<feature type="domain" description="FAD-binding" evidence="7">
    <location>
        <begin position="4"/>
        <end position="170"/>
    </location>
</feature>
<sequence>MGFRVLIVGGGPVGLALGIMLAKSGIDFLILERHPNIVSESGASITLWPHGARIFDSLGILESAEGSYLRLRNKVTMTTDGRIRSDIPLFDWLEEHHGYPCTAFPRSRLTKVLYDGLGPENQSKVRTGAGLEDIEVGDDGVRVRLSDGSVETGSIVIGVDGIHSATREAMQKLAAKEGWKPDDKDGRDALVTTFQCLYGTVWPPPEDLDIPEGVFYESHGTGRTTQLIRWEGGVHFGMFKRMPQPTQTRRPLFTAAETTAYEAEFANLHVTPKVTAGELLTRAHELERKQNQKKTEQGEEQPYPQTWIRLVQQPEGFASRWRLGGRIALLGDAAMQVTSAAGLGLNVSLQSAVLLANKLHAAASEATDGSPDVRTLERVLGEYETVRQAESALVVDASARMIRGNVWESWRAWFATEWLVPWVLGDRNIMAKVGREMVSFGRTPDCGRRTERQGSIPWAN</sequence>
<dbReference type="PANTHER" id="PTHR47356">
    <property type="entry name" value="FAD-DEPENDENT MONOOXYGENASE ASQG-RELATED"/>
    <property type="match status" value="1"/>
</dbReference>
<gene>
    <name evidence="8" type="ORF">UCREL1_6586</name>
</gene>
<evidence type="ECO:0000259" key="7">
    <source>
        <dbReference type="Pfam" id="PF01494"/>
    </source>
</evidence>
<proteinExistence type="inferred from homology"/>
<evidence type="ECO:0000256" key="2">
    <source>
        <dbReference type="ARBA" id="ARBA00005179"/>
    </source>
</evidence>
<dbReference type="AlphaFoldDB" id="M7SQD2"/>
<evidence type="ECO:0000256" key="1">
    <source>
        <dbReference type="ARBA" id="ARBA00001974"/>
    </source>
</evidence>
<keyword evidence="5" id="KW-0274">FAD</keyword>
<dbReference type="GO" id="GO:0004497">
    <property type="term" value="F:monooxygenase activity"/>
    <property type="evidence" value="ECO:0007669"/>
    <property type="project" value="InterPro"/>
</dbReference>
<comment type="similarity">
    <text evidence="3">Belongs to the paxM FAD-dependent monooxygenase family.</text>
</comment>
<keyword evidence="6" id="KW-0560">Oxidoreductase</keyword>
<dbReference type="Proteomes" id="UP000012174">
    <property type="component" value="Unassembled WGS sequence"/>
</dbReference>
<evidence type="ECO:0000313" key="8">
    <source>
        <dbReference type="EMBL" id="EMR66432.1"/>
    </source>
</evidence>
<dbReference type="SUPFAM" id="SSF51905">
    <property type="entry name" value="FAD/NAD(P)-binding domain"/>
    <property type="match status" value="1"/>
</dbReference>
<comment type="pathway">
    <text evidence="2">Secondary metabolite biosynthesis.</text>
</comment>
<protein>
    <submittedName>
        <fullName evidence="8">Putative fad binding domain-containing protein</fullName>
    </submittedName>
</protein>
<evidence type="ECO:0000256" key="5">
    <source>
        <dbReference type="ARBA" id="ARBA00022827"/>
    </source>
</evidence>
<dbReference type="OrthoDB" id="2431938at2759"/>
<dbReference type="EMBL" id="KB706650">
    <property type="protein sequence ID" value="EMR66432.1"/>
    <property type="molecule type" value="Genomic_DNA"/>
</dbReference>
<dbReference type="Pfam" id="PF01494">
    <property type="entry name" value="FAD_binding_3"/>
    <property type="match status" value="2"/>
</dbReference>
<evidence type="ECO:0000313" key="9">
    <source>
        <dbReference type="Proteomes" id="UP000012174"/>
    </source>
</evidence>